<keyword evidence="5" id="KW-1185">Reference proteome</keyword>
<dbReference type="InterPro" id="IPR041614">
    <property type="entry name" value="DprA_WH"/>
</dbReference>
<dbReference type="Pfam" id="PF17782">
    <property type="entry name" value="WHD_DprA"/>
    <property type="match status" value="1"/>
</dbReference>
<dbReference type="SUPFAM" id="SSF102405">
    <property type="entry name" value="MCP/YpsA-like"/>
    <property type="match status" value="1"/>
</dbReference>
<gene>
    <name evidence="4" type="ORF">B1806_16325</name>
</gene>
<proteinExistence type="inferred from homology"/>
<dbReference type="PANTHER" id="PTHR43022">
    <property type="entry name" value="PROTEIN SMF"/>
    <property type="match status" value="1"/>
</dbReference>
<evidence type="ECO:0000313" key="4">
    <source>
        <dbReference type="EMBL" id="THD06098.1"/>
    </source>
</evidence>
<evidence type="ECO:0000256" key="1">
    <source>
        <dbReference type="ARBA" id="ARBA00006525"/>
    </source>
</evidence>
<protein>
    <submittedName>
        <fullName evidence="4">DNA protecting protein DprA</fullName>
    </submittedName>
</protein>
<dbReference type="Pfam" id="PF02481">
    <property type="entry name" value="DNA_processg_A"/>
    <property type="match status" value="1"/>
</dbReference>
<dbReference type="Proteomes" id="UP000307749">
    <property type="component" value="Unassembled WGS sequence"/>
</dbReference>
<evidence type="ECO:0000259" key="3">
    <source>
        <dbReference type="Pfam" id="PF17782"/>
    </source>
</evidence>
<dbReference type="PANTHER" id="PTHR43022:SF1">
    <property type="entry name" value="PROTEIN SMF"/>
    <property type="match status" value="1"/>
</dbReference>
<dbReference type="Gene3D" id="1.10.10.10">
    <property type="entry name" value="Winged helix-like DNA-binding domain superfamily/Winged helix DNA-binding domain"/>
    <property type="match status" value="1"/>
</dbReference>
<dbReference type="EMBL" id="MWQO01000102">
    <property type="protein sequence ID" value="THD06098.1"/>
    <property type="molecule type" value="Genomic_DNA"/>
</dbReference>
<name>A0A4S3KD08_9GAMM</name>
<evidence type="ECO:0000259" key="2">
    <source>
        <dbReference type="Pfam" id="PF02481"/>
    </source>
</evidence>
<comment type="caution">
    <text evidence="4">The sequence shown here is derived from an EMBL/GenBank/DDBJ whole genome shotgun (WGS) entry which is preliminary data.</text>
</comment>
<dbReference type="InterPro" id="IPR003488">
    <property type="entry name" value="DprA"/>
</dbReference>
<dbReference type="RefSeq" id="WP_081126304.1">
    <property type="nucleotide sequence ID" value="NZ_LDOS01000001.1"/>
</dbReference>
<organism evidence="4 5">
    <name type="scientific">Metallibacterium scheffleri</name>
    <dbReference type="NCBI Taxonomy" id="993689"/>
    <lineage>
        <taxon>Bacteria</taxon>
        <taxon>Pseudomonadati</taxon>
        <taxon>Pseudomonadota</taxon>
        <taxon>Gammaproteobacteria</taxon>
        <taxon>Lysobacterales</taxon>
        <taxon>Rhodanobacteraceae</taxon>
        <taxon>Metallibacterium</taxon>
    </lineage>
</organism>
<comment type="similarity">
    <text evidence="1">Belongs to the DprA/Smf family.</text>
</comment>
<feature type="domain" description="Smf/DprA SLOG" evidence="2">
    <location>
        <begin position="79"/>
        <end position="287"/>
    </location>
</feature>
<evidence type="ECO:0000313" key="5">
    <source>
        <dbReference type="Proteomes" id="UP000307749"/>
    </source>
</evidence>
<feature type="domain" description="DprA winged helix" evidence="3">
    <location>
        <begin position="310"/>
        <end position="369"/>
    </location>
</feature>
<accession>A0A4S3KD08</accession>
<dbReference type="GO" id="GO:0009294">
    <property type="term" value="P:DNA-mediated transformation"/>
    <property type="evidence" value="ECO:0007669"/>
    <property type="project" value="InterPro"/>
</dbReference>
<dbReference type="Gene3D" id="3.40.50.450">
    <property type="match status" value="1"/>
</dbReference>
<dbReference type="InterPro" id="IPR036388">
    <property type="entry name" value="WH-like_DNA-bd_sf"/>
</dbReference>
<dbReference type="AlphaFoldDB" id="A0A4S3KD08"/>
<dbReference type="STRING" id="993689.GCA_002077135_00952"/>
<sequence>MHADTEHEAWLILLRTPMLGGAGLRALLARAGSSTALLTRLRRAPPEGLPAVARAWLHAPDAARIDADLHWLRQPEQRLLTCLDADFPPQLDACPGAPAALFVRGDAARLLLPQLAIVGARAATPEGLAHARRFAAQLGAAGLTISSGLAAGIDGAAHTGALHSAGGTVAVVGTGCDVVYPARHRELAARIVVHGAVVSAFPPATTARAAHFPMRNRVLAGLALGVLVVEAGQRSGALITAHAGTTLGREVFAVPGSIANPLARGCHRLIREGAQLVESAEEIIDALRTSIAAQGLRLSARLGEDADVSAASATTAAPDGDAARWLDALGHAPVALETLALRLDQPVAAAAAALGLLELDGRVARTAGGLWQRLPD</sequence>
<dbReference type="InterPro" id="IPR057666">
    <property type="entry name" value="DrpA_SLOG"/>
</dbReference>
<dbReference type="NCBIfam" id="TIGR00732">
    <property type="entry name" value="dprA"/>
    <property type="match status" value="1"/>
</dbReference>
<dbReference type="OrthoDB" id="9785707at2"/>
<reference evidence="4 5" key="1">
    <citation type="submission" date="2017-02" db="EMBL/GenBank/DDBJ databases">
        <title>Whole genome sequencing of Metallibacterium scheffleri DSM 24874 (T).</title>
        <authorList>
            <person name="Kumar S."/>
            <person name="Patil P."/>
            <person name="Patil P.B."/>
        </authorList>
    </citation>
    <scope>NUCLEOTIDE SEQUENCE [LARGE SCALE GENOMIC DNA]</scope>
    <source>
        <strain evidence="4 5">DSM 24874</strain>
    </source>
</reference>